<dbReference type="Pfam" id="PF01535">
    <property type="entry name" value="PPR"/>
    <property type="match status" value="1"/>
</dbReference>
<feature type="region of interest" description="Disordered" evidence="6">
    <location>
        <begin position="659"/>
        <end position="690"/>
    </location>
</feature>
<feature type="region of interest" description="Disordered" evidence="6">
    <location>
        <begin position="53"/>
        <end position="72"/>
    </location>
</feature>
<evidence type="ECO:0000256" key="1">
    <source>
        <dbReference type="ARBA" id="ARBA00006192"/>
    </source>
</evidence>
<gene>
    <name evidence="8" type="ORF">B0A50_05723</name>
</gene>
<comment type="subunit">
    <text evidence="4">Binds to mitochondrial small subunit 15S rRNA.</text>
</comment>
<feature type="repeat" description="PPR" evidence="5">
    <location>
        <begin position="577"/>
        <end position="612"/>
    </location>
</feature>
<dbReference type="InterPro" id="IPR002885">
    <property type="entry name" value="PPR_rpt"/>
</dbReference>
<comment type="similarity">
    <text evidence="1">Belongs to the CCM1 family.</text>
</comment>
<dbReference type="PANTHER" id="PTHR47447">
    <property type="entry name" value="OS03G0856100 PROTEIN"/>
    <property type="match status" value="1"/>
</dbReference>
<evidence type="ECO:0000313" key="8">
    <source>
        <dbReference type="EMBL" id="TKA24735.1"/>
    </source>
</evidence>
<comment type="function">
    <text evidence="3">Regulates mitochondrial small subunit maturation by controlling 15S rRNA 5'-end processing. Localizes to the 5' precursor of the 15S rRNA in a position that is subsequently occupied by mS47 in the mature yeast mtSSU. Uses structure and sequence-specific RNA recognition, binding to a single-stranded region of the precursor and specifically recognizing bases -6 to -1. The exchange of Ccm1 for mS47 is coupled to the irreversible removal of precursor rRNA that is accompanied by conformational changes of the mitoribosomal proteins uS5m and mS26. These conformational changes signal completion of 5'-end rRNA processing through protection of the mature 5'-end of the 15S rRNA and stabilization of mS47. The removal of the 5' precursor together with the dissociation of Ccm1 may be catalyzed by the 5'-3' exoribonuclease Pet127. Involved in the specific removal of group I introns in mitochondrial encoded transcripts.</text>
</comment>
<keyword evidence="2" id="KW-0677">Repeat</keyword>
<protein>
    <recommendedName>
        <fullName evidence="10">Pentatricopeptide repeat protein</fullName>
    </recommendedName>
</protein>
<dbReference type="OrthoDB" id="1908178at2759"/>
<dbReference type="Gene3D" id="1.25.40.10">
    <property type="entry name" value="Tetratricopeptide repeat domain"/>
    <property type="match status" value="1"/>
</dbReference>
<organism evidence="8 9">
    <name type="scientific">Salinomyces thailandicus</name>
    <dbReference type="NCBI Taxonomy" id="706561"/>
    <lineage>
        <taxon>Eukaryota</taxon>
        <taxon>Fungi</taxon>
        <taxon>Dikarya</taxon>
        <taxon>Ascomycota</taxon>
        <taxon>Pezizomycotina</taxon>
        <taxon>Dothideomycetes</taxon>
        <taxon>Dothideomycetidae</taxon>
        <taxon>Mycosphaerellales</taxon>
        <taxon>Teratosphaeriaceae</taxon>
        <taxon>Salinomyces</taxon>
    </lineage>
</organism>
<keyword evidence="9" id="KW-1185">Reference proteome</keyword>
<feature type="signal peptide" evidence="7">
    <location>
        <begin position="1"/>
        <end position="19"/>
    </location>
</feature>
<dbReference type="InterPro" id="IPR011990">
    <property type="entry name" value="TPR-like_helical_dom_sf"/>
</dbReference>
<evidence type="ECO:0000256" key="2">
    <source>
        <dbReference type="ARBA" id="ARBA00022737"/>
    </source>
</evidence>
<feature type="compositionally biased region" description="Basic and acidic residues" evidence="6">
    <location>
        <begin position="262"/>
        <end position="272"/>
    </location>
</feature>
<sequence length="760" mass="85992">MSSTALPTALIRLWTARLASKLALCGAMTYDLYQLSKARGPDGALKLGVSDEGKRQLTKAANRPDREKERGRSVEDVFISGLVAAGSCRRHSTRVGCGWVQETRVRRERVRRGWETGKFPRRDFSTSDGRAIRTGLAVRQAEVGRRVQAKLPERTEFREGENSQPGAAPRRGGPHEQAEIPSRVEVPRLTRSHEAEAHKAAPSQAGGSRNDAPYYSKEEYIDLVQTYDSPAEILEPELSKYPKREHLPLAPRLVISPEQEEREAWKGHEEGRKKRSSARLPHFAPEDEQVAYVLERLQGLLRRDPGRVSTTMLWNLYQSLPATRLGYLGTEDVRLFFRHLRWVEFKTSPHAFPRYMGLLEDCLSADHPVQAQDWNTAIAFAGHWVRDITSREVKAAVEMWMRMERSGTAANHGTFIILFDVAIKANRFALADTIHAELQARNMPLDRYFRTSLIYSAGLRGSGDAIRAAFRDLVHAGEIVDTSVMNCVIVSLIRAGEPGAAEHVFGKMKLLYAEKLGTATPSTWQSHRELNILLHRISKRLRADKAKAQDPSSFFSSHFSTDDRKEEIQRASPIKPNERTYRILITHHCCTTGDLDRVRELVDEMRAEGHHLHGSVYVQIFRGFYAWGGYGYSAWTRKLLESFWETFLAEEAKGRGRDPFASPALASSDASGDNPGAATAPTVAQETTVDDFEPEAGEMTRAPYFCYGSVYPVLRAFYKCAGPKRVREVWEAIQERWVEMDERDDRERFEAFVGKLERGY</sequence>
<name>A0A4U0TSG5_9PEZI</name>
<feature type="region of interest" description="Disordered" evidence="6">
    <location>
        <begin position="260"/>
        <end position="279"/>
    </location>
</feature>
<dbReference type="EMBL" id="NAJL01000041">
    <property type="protein sequence ID" value="TKA24735.1"/>
    <property type="molecule type" value="Genomic_DNA"/>
</dbReference>
<evidence type="ECO:0000256" key="5">
    <source>
        <dbReference type="PROSITE-ProRule" id="PRU00708"/>
    </source>
</evidence>
<evidence type="ECO:0000256" key="3">
    <source>
        <dbReference type="ARBA" id="ARBA00044493"/>
    </source>
</evidence>
<comment type="caution">
    <text evidence="8">The sequence shown here is derived from an EMBL/GenBank/DDBJ whole genome shotgun (WGS) entry which is preliminary data.</text>
</comment>
<feature type="compositionally biased region" description="Basic and acidic residues" evidence="6">
    <location>
        <begin position="185"/>
        <end position="199"/>
    </location>
</feature>
<evidence type="ECO:0000256" key="7">
    <source>
        <dbReference type="SAM" id="SignalP"/>
    </source>
</evidence>
<evidence type="ECO:0000256" key="6">
    <source>
        <dbReference type="SAM" id="MobiDB-lite"/>
    </source>
</evidence>
<feature type="compositionally biased region" description="Basic and acidic residues" evidence="6">
    <location>
        <begin position="62"/>
        <end position="72"/>
    </location>
</feature>
<feature type="chain" id="PRO_5020978655" description="Pentatricopeptide repeat protein" evidence="7">
    <location>
        <begin position="20"/>
        <end position="760"/>
    </location>
</feature>
<dbReference type="PANTHER" id="PTHR47447:SF17">
    <property type="entry name" value="OS12G0638900 PROTEIN"/>
    <property type="match status" value="1"/>
</dbReference>
<evidence type="ECO:0000313" key="9">
    <source>
        <dbReference type="Proteomes" id="UP000308549"/>
    </source>
</evidence>
<accession>A0A4U0TSG5</accession>
<dbReference type="AlphaFoldDB" id="A0A4U0TSG5"/>
<dbReference type="PROSITE" id="PS51375">
    <property type="entry name" value="PPR"/>
    <property type="match status" value="1"/>
</dbReference>
<evidence type="ECO:0000256" key="4">
    <source>
        <dbReference type="ARBA" id="ARBA00044511"/>
    </source>
</evidence>
<feature type="region of interest" description="Disordered" evidence="6">
    <location>
        <begin position="147"/>
        <end position="213"/>
    </location>
</feature>
<keyword evidence="7" id="KW-0732">Signal</keyword>
<proteinExistence type="inferred from homology"/>
<reference evidence="8 9" key="1">
    <citation type="submission" date="2017-03" db="EMBL/GenBank/DDBJ databases">
        <title>Genomes of endolithic fungi from Antarctica.</title>
        <authorList>
            <person name="Coleine C."/>
            <person name="Masonjones S."/>
            <person name="Stajich J.E."/>
        </authorList>
    </citation>
    <scope>NUCLEOTIDE SEQUENCE [LARGE SCALE GENOMIC DNA]</scope>
    <source>
        <strain evidence="8 9">CCFEE 6315</strain>
    </source>
</reference>
<dbReference type="Proteomes" id="UP000308549">
    <property type="component" value="Unassembled WGS sequence"/>
</dbReference>
<evidence type="ECO:0008006" key="10">
    <source>
        <dbReference type="Google" id="ProtNLM"/>
    </source>
</evidence>
<feature type="compositionally biased region" description="Basic and acidic residues" evidence="6">
    <location>
        <begin position="151"/>
        <end position="161"/>
    </location>
</feature>